<dbReference type="GO" id="GO:0005886">
    <property type="term" value="C:plasma membrane"/>
    <property type="evidence" value="ECO:0007669"/>
    <property type="project" value="TreeGrafter"/>
</dbReference>
<dbReference type="OrthoDB" id="2441876at2759"/>
<keyword evidence="4" id="KW-1185">Reference proteome</keyword>
<comment type="caution">
    <text evidence="3">The sequence shown here is derived from an EMBL/GenBank/DDBJ whole genome shotgun (WGS) entry which is preliminary data.</text>
</comment>
<proteinExistence type="inferred from homology"/>
<name>A0A9P6PIT7_9FUNG</name>
<dbReference type="Proteomes" id="UP000807716">
    <property type="component" value="Unassembled WGS sequence"/>
</dbReference>
<dbReference type="PANTHER" id="PTHR11733:SF167">
    <property type="entry name" value="FI17812P1-RELATED"/>
    <property type="match status" value="1"/>
</dbReference>
<dbReference type="InterPro" id="IPR000718">
    <property type="entry name" value="Peptidase_M13"/>
</dbReference>
<evidence type="ECO:0000256" key="1">
    <source>
        <dbReference type="ARBA" id="ARBA00007357"/>
    </source>
</evidence>
<feature type="domain" description="Peptidase M13 C-terminal" evidence="2">
    <location>
        <begin position="10"/>
        <end position="100"/>
    </location>
</feature>
<sequence length="111" mass="12199">MQSDPQVVDALFTHTRNEMVFPAGILQRPFFVEANPEYLNFGGMGVVAGHELTHGLDSNGRTYDENGTHVDWWTNSTATQFLAKAQCFKDQYAQFSVPNPVPGGTPIPVNG</sequence>
<dbReference type="InterPro" id="IPR024079">
    <property type="entry name" value="MetalloPept_cat_dom_sf"/>
</dbReference>
<protein>
    <recommendedName>
        <fullName evidence="2">Peptidase M13 C-terminal domain-containing protein</fullName>
    </recommendedName>
</protein>
<evidence type="ECO:0000313" key="3">
    <source>
        <dbReference type="EMBL" id="KAG0246502.1"/>
    </source>
</evidence>
<organism evidence="3 4">
    <name type="scientific">Actinomortierella ambigua</name>
    <dbReference type="NCBI Taxonomy" id="1343610"/>
    <lineage>
        <taxon>Eukaryota</taxon>
        <taxon>Fungi</taxon>
        <taxon>Fungi incertae sedis</taxon>
        <taxon>Mucoromycota</taxon>
        <taxon>Mortierellomycotina</taxon>
        <taxon>Mortierellomycetes</taxon>
        <taxon>Mortierellales</taxon>
        <taxon>Mortierellaceae</taxon>
        <taxon>Actinomortierella</taxon>
    </lineage>
</organism>
<dbReference type="PRINTS" id="PR00786">
    <property type="entry name" value="NEPRILYSIN"/>
</dbReference>
<dbReference type="AlphaFoldDB" id="A0A9P6PIT7"/>
<gene>
    <name evidence="3" type="ORF">DFQ27_002934</name>
</gene>
<evidence type="ECO:0000259" key="2">
    <source>
        <dbReference type="Pfam" id="PF01431"/>
    </source>
</evidence>
<reference evidence="3" key="1">
    <citation type="journal article" date="2020" name="Fungal Divers.">
        <title>Resolving the Mortierellaceae phylogeny through synthesis of multi-gene phylogenetics and phylogenomics.</title>
        <authorList>
            <person name="Vandepol N."/>
            <person name="Liber J."/>
            <person name="Desiro A."/>
            <person name="Na H."/>
            <person name="Kennedy M."/>
            <person name="Barry K."/>
            <person name="Grigoriev I.V."/>
            <person name="Miller A.N."/>
            <person name="O'Donnell K."/>
            <person name="Stajich J.E."/>
            <person name="Bonito G."/>
        </authorList>
    </citation>
    <scope>NUCLEOTIDE SEQUENCE</scope>
    <source>
        <strain evidence="3">BC1065</strain>
    </source>
</reference>
<dbReference type="Pfam" id="PF01431">
    <property type="entry name" value="Peptidase_M13"/>
    <property type="match status" value="1"/>
</dbReference>
<dbReference type="PROSITE" id="PS51885">
    <property type="entry name" value="NEPRILYSIN"/>
    <property type="match status" value="1"/>
</dbReference>
<accession>A0A9P6PIT7</accession>
<dbReference type="GO" id="GO:0004222">
    <property type="term" value="F:metalloendopeptidase activity"/>
    <property type="evidence" value="ECO:0007669"/>
    <property type="project" value="InterPro"/>
</dbReference>
<comment type="similarity">
    <text evidence="1">Belongs to the peptidase M13 family.</text>
</comment>
<dbReference type="SUPFAM" id="SSF55486">
    <property type="entry name" value="Metalloproteases ('zincins'), catalytic domain"/>
    <property type="match status" value="1"/>
</dbReference>
<dbReference type="Gene3D" id="3.40.390.10">
    <property type="entry name" value="Collagenase (Catalytic Domain)"/>
    <property type="match status" value="1"/>
</dbReference>
<dbReference type="InterPro" id="IPR018497">
    <property type="entry name" value="Peptidase_M13_C"/>
</dbReference>
<evidence type="ECO:0000313" key="4">
    <source>
        <dbReference type="Proteomes" id="UP000807716"/>
    </source>
</evidence>
<feature type="non-terminal residue" evidence="3">
    <location>
        <position position="111"/>
    </location>
</feature>
<dbReference type="EMBL" id="JAAAJB010002140">
    <property type="protein sequence ID" value="KAG0246502.1"/>
    <property type="molecule type" value="Genomic_DNA"/>
</dbReference>
<dbReference type="PANTHER" id="PTHR11733">
    <property type="entry name" value="ZINC METALLOPROTEASE FAMILY M13 NEPRILYSIN-RELATED"/>
    <property type="match status" value="1"/>
</dbReference>
<dbReference type="GO" id="GO:0016485">
    <property type="term" value="P:protein processing"/>
    <property type="evidence" value="ECO:0007669"/>
    <property type="project" value="TreeGrafter"/>
</dbReference>